<keyword evidence="2" id="KW-1185">Reference proteome</keyword>
<feature type="non-terminal residue" evidence="1">
    <location>
        <position position="231"/>
    </location>
</feature>
<dbReference type="OrthoDB" id="426718at2759"/>
<dbReference type="EMBL" id="MU251701">
    <property type="protein sequence ID" value="KAG9230096.1"/>
    <property type="molecule type" value="Genomic_DNA"/>
</dbReference>
<dbReference type="Proteomes" id="UP000824998">
    <property type="component" value="Unassembled WGS sequence"/>
</dbReference>
<reference evidence="1" key="1">
    <citation type="journal article" date="2021" name="IMA Fungus">
        <title>Genomic characterization of three marine fungi, including Emericellopsis atlantica sp. nov. with signatures of a generalist lifestyle and marine biomass degradation.</title>
        <authorList>
            <person name="Hagestad O.C."/>
            <person name="Hou L."/>
            <person name="Andersen J.H."/>
            <person name="Hansen E.H."/>
            <person name="Altermark B."/>
            <person name="Li C."/>
            <person name="Kuhnert E."/>
            <person name="Cox R.J."/>
            <person name="Crous P.W."/>
            <person name="Spatafora J.W."/>
            <person name="Lail K."/>
            <person name="Amirebrahimi M."/>
            <person name="Lipzen A."/>
            <person name="Pangilinan J."/>
            <person name="Andreopoulos W."/>
            <person name="Hayes R.D."/>
            <person name="Ng V."/>
            <person name="Grigoriev I.V."/>
            <person name="Jackson S.A."/>
            <person name="Sutton T.D.S."/>
            <person name="Dobson A.D.W."/>
            <person name="Rama T."/>
        </authorList>
    </citation>
    <scope>NUCLEOTIDE SEQUENCE</scope>
    <source>
        <strain evidence="1">TRa018bII</strain>
    </source>
</reference>
<gene>
    <name evidence="1" type="ORF">BJ875DRAFT_344454</name>
</gene>
<dbReference type="PANTHER" id="PTHR37490:SF3">
    <property type="entry name" value="DUF3431 DOMAIN CONTAINING PROTEIN"/>
    <property type="match status" value="1"/>
</dbReference>
<name>A0A9P7YB82_9HELO</name>
<dbReference type="Pfam" id="PF11913">
    <property type="entry name" value="DUF3431"/>
    <property type="match status" value="1"/>
</dbReference>
<proteinExistence type="predicted"/>
<feature type="non-terminal residue" evidence="1">
    <location>
        <position position="1"/>
    </location>
</feature>
<dbReference type="InterPro" id="IPR021838">
    <property type="entry name" value="DUF3431"/>
</dbReference>
<protein>
    <submittedName>
        <fullName evidence="1">Uncharacterized protein</fullName>
    </submittedName>
</protein>
<evidence type="ECO:0000313" key="1">
    <source>
        <dbReference type="EMBL" id="KAG9230096.1"/>
    </source>
</evidence>
<dbReference type="PANTHER" id="PTHR37490">
    <property type="entry name" value="EXPRESSED PROTEIN"/>
    <property type="match status" value="1"/>
</dbReference>
<comment type="caution">
    <text evidence="1">The sequence shown here is derived from an EMBL/GenBank/DDBJ whole genome shotgun (WGS) entry which is preliminary data.</text>
</comment>
<dbReference type="AlphaFoldDB" id="A0A9P7YB82"/>
<organism evidence="1 2">
    <name type="scientific">Amylocarpus encephaloides</name>
    <dbReference type="NCBI Taxonomy" id="45428"/>
    <lineage>
        <taxon>Eukaryota</taxon>
        <taxon>Fungi</taxon>
        <taxon>Dikarya</taxon>
        <taxon>Ascomycota</taxon>
        <taxon>Pezizomycotina</taxon>
        <taxon>Leotiomycetes</taxon>
        <taxon>Helotiales</taxon>
        <taxon>Helotiales incertae sedis</taxon>
        <taxon>Amylocarpus</taxon>
    </lineage>
</organism>
<evidence type="ECO:0000313" key="2">
    <source>
        <dbReference type="Proteomes" id="UP000824998"/>
    </source>
</evidence>
<accession>A0A9P7YB82</accession>
<sequence>TVTLVIAAMKNSDFSWTHNLDVPNSQVIPYIADDETATFHPTANKGHEAMAYLTYIYTAYDILPDISIFVHDADHAWHNDPILESSLTYTINHLNLDEVEERGYLSLRVDWQNGCPNWINTSITTTSPTYSEFRKEEALMGPFFQRMFPGQPLPPIFSGPCCSQFAATRAAIHALPRSWYKTQIEFLEATHLDDAVSGRLYEHMWPYMFSGVAIDCPIEYKALCRQYRICF</sequence>